<gene>
    <name evidence="2" type="ORF">Ctob_016613</name>
</gene>
<feature type="compositionally biased region" description="Acidic residues" evidence="1">
    <location>
        <begin position="54"/>
        <end position="74"/>
    </location>
</feature>
<feature type="region of interest" description="Disordered" evidence="1">
    <location>
        <begin position="582"/>
        <end position="613"/>
    </location>
</feature>
<keyword evidence="3" id="KW-1185">Reference proteome</keyword>
<proteinExistence type="predicted"/>
<reference evidence="3" key="1">
    <citation type="journal article" date="2015" name="PLoS Genet.">
        <title>Genome Sequence and Transcriptome Analyses of Chrysochromulina tobin: Metabolic Tools for Enhanced Algal Fitness in the Prominent Order Prymnesiales (Haptophyceae).</title>
        <authorList>
            <person name="Hovde B.T."/>
            <person name="Deodato C.R."/>
            <person name="Hunsperger H.M."/>
            <person name="Ryken S.A."/>
            <person name="Yost W."/>
            <person name="Jha R.K."/>
            <person name="Patterson J."/>
            <person name="Monnat R.J. Jr."/>
            <person name="Barlow S.B."/>
            <person name="Starkenburg S.R."/>
            <person name="Cattolico R.A."/>
        </authorList>
    </citation>
    <scope>NUCLEOTIDE SEQUENCE</scope>
    <source>
        <strain evidence="3">CCMP291</strain>
    </source>
</reference>
<accession>A0A0M0KA19</accession>
<feature type="region of interest" description="Disordered" evidence="1">
    <location>
        <begin position="38"/>
        <end position="82"/>
    </location>
</feature>
<sequence>GEGALLGESQKGVCGLASAKDARYAQLLDEALERFERTRAKGQAGEGGVGGGGDSDDGDDSDDESSASEGEEQGGESIRLQKEARRNARLAGLRGYRRSLRAVAEQAVSGLPLAQCHGSAASLRRAGDDAGARSSLMLPLHDKAEVSPISAVPWAVTLWRDQPERVLVAATAHLHRWVVRDGVSKEGHVAAFATRGEGAQAAAFDRRHRALQPLFAQLRARGLEISVISGVGYPTPVFTLEEVEALASALSRVVESDDAAGVSKSERARRVWLDATRVYPCFRPHADAHYYPQEGCTVAVQMRPPGEDGPAAFGETEGGDGGGGGTRMQAALGSVAASLATLKAWDPSFAPPATGPITFGRARGLGLGGLRAPPGGLQHEEHVGPPPASGGRSGWVLDTACQLPTPDGRMLLHMRPPPPGGEPLGRLPRLCSRRRRRRSITWRLPDGLRVRFSVRSELSFVVWAYPAQLAAQLPAEPLHPDYLSPAALVARSRVLTSAAVVGDVLQGAWGGRPFEAVQFDARTIALWPAKPRAGPRPAFVPLPAWLSAPRELALDAGVLPPRVQLRRSPPLPTAPVVEAAEMEAAEPEEGAGAARQRTDEEVARAVGSEEEGM</sequence>
<evidence type="ECO:0000256" key="1">
    <source>
        <dbReference type="SAM" id="MobiDB-lite"/>
    </source>
</evidence>
<dbReference type="AlphaFoldDB" id="A0A0M0KA19"/>
<feature type="compositionally biased region" description="Gly residues" evidence="1">
    <location>
        <begin position="44"/>
        <end position="53"/>
    </location>
</feature>
<protein>
    <submittedName>
        <fullName evidence="2">Uncharacterized protein</fullName>
    </submittedName>
</protein>
<dbReference type="Proteomes" id="UP000037460">
    <property type="component" value="Unassembled WGS sequence"/>
</dbReference>
<organism evidence="2 3">
    <name type="scientific">Chrysochromulina tobinii</name>
    <dbReference type="NCBI Taxonomy" id="1460289"/>
    <lineage>
        <taxon>Eukaryota</taxon>
        <taxon>Haptista</taxon>
        <taxon>Haptophyta</taxon>
        <taxon>Prymnesiophyceae</taxon>
        <taxon>Prymnesiales</taxon>
        <taxon>Chrysochromulinaceae</taxon>
        <taxon>Chrysochromulina</taxon>
    </lineage>
</organism>
<dbReference type="EMBL" id="JWZX01000792">
    <property type="protein sequence ID" value="KOO35670.1"/>
    <property type="molecule type" value="Genomic_DNA"/>
</dbReference>
<feature type="non-terminal residue" evidence="2">
    <location>
        <position position="613"/>
    </location>
</feature>
<evidence type="ECO:0000313" key="3">
    <source>
        <dbReference type="Proteomes" id="UP000037460"/>
    </source>
</evidence>
<feature type="non-terminal residue" evidence="2">
    <location>
        <position position="1"/>
    </location>
</feature>
<evidence type="ECO:0000313" key="2">
    <source>
        <dbReference type="EMBL" id="KOO35670.1"/>
    </source>
</evidence>
<name>A0A0M0KA19_9EUKA</name>
<comment type="caution">
    <text evidence="2">The sequence shown here is derived from an EMBL/GenBank/DDBJ whole genome shotgun (WGS) entry which is preliminary data.</text>
</comment>